<accession>A0A5C4W611</accession>
<comment type="caution">
    <text evidence="1">The sequence shown here is derived from an EMBL/GenBank/DDBJ whole genome shotgun (WGS) entry which is preliminary data.</text>
</comment>
<name>A0A5C4W611_9ACTN</name>
<gene>
    <name evidence="1" type="ORF">FH608_028025</name>
</gene>
<dbReference type="AlphaFoldDB" id="A0A5C4W611"/>
<evidence type="ECO:0000313" key="2">
    <source>
        <dbReference type="Proteomes" id="UP000312512"/>
    </source>
</evidence>
<keyword evidence="2" id="KW-1185">Reference proteome</keyword>
<organism evidence="1 2">
    <name type="scientific">Nonomuraea phyllanthi</name>
    <dbReference type="NCBI Taxonomy" id="2219224"/>
    <lineage>
        <taxon>Bacteria</taxon>
        <taxon>Bacillati</taxon>
        <taxon>Actinomycetota</taxon>
        <taxon>Actinomycetes</taxon>
        <taxon>Streptosporangiales</taxon>
        <taxon>Streptosporangiaceae</taxon>
        <taxon>Nonomuraea</taxon>
    </lineage>
</organism>
<dbReference type="EMBL" id="VDLX02000011">
    <property type="protein sequence ID" value="KAB8191811.1"/>
    <property type="molecule type" value="Genomic_DNA"/>
</dbReference>
<sequence>MNAPATTVKEEGKPTHPRREAVVNLLVNVVAPLVVFYGLRAAGAGQWPALVLGALPPGIRAVWTVATRRRVDGLALFTLSILALGVGASFLTGSPRFLLAKDGWMTAVGGLWILATLPRTPFYFQVIRTITAGAGRERVETEWRRSPAFRHMLRVATAIWGVGLVLDAGVRVVLAYSLPVDRVPLISGLQYVAAFLILEVSSQIYLRRAGSRIDSEESS</sequence>
<dbReference type="Proteomes" id="UP000312512">
    <property type="component" value="Unassembled WGS sequence"/>
</dbReference>
<dbReference type="RefSeq" id="WP_139633606.1">
    <property type="nucleotide sequence ID" value="NZ_CP045572.1"/>
</dbReference>
<accession>A0A5P9YVH3</accession>
<proteinExistence type="predicted"/>
<reference evidence="1 2" key="1">
    <citation type="submission" date="2019-10" db="EMBL/GenBank/DDBJ databases">
        <title>Nonomuraea sp. nov., isolated from Phyllanthus amarus.</title>
        <authorList>
            <person name="Klykleung N."/>
            <person name="Tanasupawat S."/>
        </authorList>
    </citation>
    <scope>NUCLEOTIDE SEQUENCE [LARGE SCALE GENOMIC DNA]</scope>
    <source>
        <strain evidence="1 2">PA1-10</strain>
    </source>
</reference>
<evidence type="ECO:0000313" key="1">
    <source>
        <dbReference type="EMBL" id="KAB8191811.1"/>
    </source>
</evidence>
<dbReference type="NCBIfam" id="NF041646">
    <property type="entry name" value="VC0807_fam"/>
    <property type="match status" value="1"/>
</dbReference>
<protein>
    <submittedName>
        <fullName evidence="1">Uncharacterized protein</fullName>
    </submittedName>
</protein>
<dbReference type="OrthoDB" id="3781030at2"/>